<proteinExistence type="predicted"/>
<dbReference type="Gene3D" id="3.30.70.270">
    <property type="match status" value="1"/>
</dbReference>
<dbReference type="Gene3D" id="3.10.10.10">
    <property type="entry name" value="HIV Type 1 Reverse Transcriptase, subunit A, domain 1"/>
    <property type="match status" value="1"/>
</dbReference>
<dbReference type="PANTHER" id="PTHR24559:SF435">
    <property type="entry name" value="RIBONUCLEASE H"/>
    <property type="match status" value="1"/>
</dbReference>
<feature type="domain" description="Reverse transcriptase" evidence="1">
    <location>
        <begin position="191"/>
        <end position="279"/>
    </location>
</feature>
<name>A0A0V1MN87_9BILA</name>
<protein>
    <submittedName>
        <fullName evidence="2">Transposon Ty3-I Gag-Pol polyprotein</fullName>
    </submittedName>
</protein>
<dbReference type="InterPro" id="IPR053134">
    <property type="entry name" value="RNA-dir_DNA_polymerase"/>
</dbReference>
<dbReference type="CDD" id="cd01647">
    <property type="entry name" value="RT_LTR"/>
    <property type="match status" value="1"/>
</dbReference>
<keyword evidence="3" id="KW-1185">Reference proteome</keyword>
<evidence type="ECO:0000313" key="2">
    <source>
        <dbReference type="EMBL" id="KRZ73023.1"/>
    </source>
</evidence>
<reference evidence="2 3" key="1">
    <citation type="submission" date="2015-01" db="EMBL/GenBank/DDBJ databases">
        <title>Evolution of Trichinella species and genotypes.</title>
        <authorList>
            <person name="Korhonen P.K."/>
            <person name="Edoardo P."/>
            <person name="Giuseppe L.R."/>
            <person name="Gasser R.B."/>
        </authorList>
    </citation>
    <scope>NUCLEOTIDE SEQUENCE [LARGE SCALE GENOMIC DNA]</scope>
    <source>
        <strain evidence="2">ISS1980</strain>
    </source>
</reference>
<dbReference type="AlphaFoldDB" id="A0A0V1MN87"/>
<dbReference type="PANTHER" id="PTHR24559">
    <property type="entry name" value="TRANSPOSON TY3-I GAG-POL POLYPROTEIN"/>
    <property type="match status" value="1"/>
</dbReference>
<dbReference type="InterPro" id="IPR043128">
    <property type="entry name" value="Rev_trsase/Diguanyl_cyclase"/>
</dbReference>
<dbReference type="InterPro" id="IPR000477">
    <property type="entry name" value="RT_dom"/>
</dbReference>
<dbReference type="InterPro" id="IPR043502">
    <property type="entry name" value="DNA/RNA_pol_sf"/>
</dbReference>
<accession>A0A0V1MN87</accession>
<gene>
    <name evidence="2" type="primary">TY3B-I</name>
    <name evidence="2" type="ORF">T10_5688</name>
</gene>
<evidence type="ECO:0000259" key="1">
    <source>
        <dbReference type="Pfam" id="PF00078"/>
    </source>
</evidence>
<organism evidence="2 3">
    <name type="scientific">Trichinella papuae</name>
    <dbReference type="NCBI Taxonomy" id="268474"/>
    <lineage>
        <taxon>Eukaryota</taxon>
        <taxon>Metazoa</taxon>
        <taxon>Ecdysozoa</taxon>
        <taxon>Nematoda</taxon>
        <taxon>Enoplea</taxon>
        <taxon>Dorylaimia</taxon>
        <taxon>Trichinellida</taxon>
        <taxon>Trichinellidae</taxon>
        <taxon>Trichinella</taxon>
    </lineage>
</organism>
<sequence>MLKQGIIKASNSPCMATEVYTLMKSGDLRICVDNREVNKKTRKDAYPLPLPDNIFDKVRGHAVFSTLEMQSRFSRIPVNVNDKEKTAFSAGQDFCASGVLTSKYGVVRQYLLSDSVCRELFLVGQARENFFEEQYAKEMAELGRRARVCERDLAAPLAGGVASREVYCAIQLQDPLTLTEARNLAEKVIKNVEVAEGDREKTTFSILGLFQFRVMPLDVCNAPTRIQRLMENALRKLTWKTCLVYLDDIIIFSRSEEEHLERLEGVLLRLRLVGLKVKPGSASLCARACHTWAI</sequence>
<evidence type="ECO:0000313" key="3">
    <source>
        <dbReference type="Proteomes" id="UP000054843"/>
    </source>
</evidence>
<dbReference type="EMBL" id="JYDO01000069">
    <property type="protein sequence ID" value="KRZ73023.1"/>
    <property type="molecule type" value="Genomic_DNA"/>
</dbReference>
<dbReference type="Proteomes" id="UP000054843">
    <property type="component" value="Unassembled WGS sequence"/>
</dbReference>
<dbReference type="SUPFAM" id="SSF56672">
    <property type="entry name" value="DNA/RNA polymerases"/>
    <property type="match status" value="2"/>
</dbReference>
<dbReference type="Pfam" id="PF00078">
    <property type="entry name" value="RVT_1"/>
    <property type="match status" value="1"/>
</dbReference>
<comment type="caution">
    <text evidence="2">The sequence shown here is derived from an EMBL/GenBank/DDBJ whole genome shotgun (WGS) entry which is preliminary data.</text>
</comment>
<dbReference type="STRING" id="268474.A0A0V1MN87"/>